<dbReference type="Proteomes" id="UP000092164">
    <property type="component" value="Unassembled WGS sequence"/>
</dbReference>
<dbReference type="RefSeq" id="WP_068485137.1">
    <property type="nucleotide sequence ID" value="NZ_CP018760.1"/>
</dbReference>
<dbReference type="EMBL" id="LZFP01000018">
    <property type="protein sequence ID" value="OBR38158.1"/>
    <property type="molecule type" value="Genomic_DNA"/>
</dbReference>
<reference evidence="2" key="1">
    <citation type="submission" date="2016-06" db="EMBL/GenBank/DDBJ databases">
        <authorList>
            <person name="Zhan P."/>
        </authorList>
    </citation>
    <scope>NUCLEOTIDE SEQUENCE [LARGE SCALE GENOMIC DNA]</scope>
    <source>
        <strain evidence="2">T28</strain>
    </source>
</reference>
<dbReference type="AlphaFoldDB" id="A0A1B7Z619"/>
<evidence type="ECO:0000313" key="1">
    <source>
        <dbReference type="EMBL" id="OBR38158.1"/>
    </source>
</evidence>
<organism evidence="1 2">
    <name type="scientific">Maribacter hydrothermalis</name>
    <dbReference type="NCBI Taxonomy" id="1836467"/>
    <lineage>
        <taxon>Bacteria</taxon>
        <taxon>Pseudomonadati</taxon>
        <taxon>Bacteroidota</taxon>
        <taxon>Flavobacteriia</taxon>
        <taxon>Flavobacteriales</taxon>
        <taxon>Flavobacteriaceae</taxon>
        <taxon>Maribacter</taxon>
    </lineage>
</organism>
<proteinExistence type="predicted"/>
<accession>A0A1B7Z619</accession>
<name>A0A1B7Z619_9FLAO</name>
<dbReference type="STRING" id="1836467.BTR34_16165"/>
<gene>
    <name evidence="1" type="ORF">A9200_18105</name>
</gene>
<protein>
    <submittedName>
        <fullName evidence="1">Uncharacterized protein</fullName>
    </submittedName>
</protein>
<keyword evidence="2" id="KW-1185">Reference proteome</keyword>
<sequence length="74" mass="8912">MKFDLTKVEFDQDDLNTLHDVIFNALDKEDLTNEQIMEYWNMFPEHIKLDALKWGVSDTPTRDKIYVWLQENCC</sequence>
<comment type="caution">
    <text evidence="1">The sequence shown here is derived from an EMBL/GenBank/DDBJ whole genome shotgun (WGS) entry which is preliminary data.</text>
</comment>
<evidence type="ECO:0000313" key="2">
    <source>
        <dbReference type="Proteomes" id="UP000092164"/>
    </source>
</evidence>
<dbReference type="KEGG" id="mart:BTR34_16165"/>
<dbReference type="OrthoDB" id="9888866at2"/>